<accession>A0A449IP07</accession>
<keyword evidence="2" id="KW-0813">Transport</keyword>
<name>A0A449IP07_PSEFR</name>
<evidence type="ECO:0000256" key="1">
    <source>
        <dbReference type="ARBA" id="ARBA00004496"/>
    </source>
</evidence>
<comment type="subcellular location">
    <subcellularLocation>
        <location evidence="1">Cytoplasm</location>
    </subcellularLocation>
</comment>
<evidence type="ECO:0000256" key="3">
    <source>
        <dbReference type="ARBA" id="ARBA00022597"/>
    </source>
</evidence>
<keyword evidence="4 12" id="KW-0808">Transferase</keyword>
<dbReference type="SUPFAM" id="SSF51261">
    <property type="entry name" value="Duplicated hybrid motif"/>
    <property type="match status" value="1"/>
</dbReference>
<dbReference type="InterPro" id="IPR050890">
    <property type="entry name" value="PTS_EIIA_component"/>
</dbReference>
<sequence length="99" mass="10629">MVTSQQVELLAPLSGVLMALDNVPDPVFASRLIGDGLCIDPTSQVLCAPLAGVISNLQHTGHAISITHANGVQVFCILVWIPSTWAAKALRRWSRRASR</sequence>
<evidence type="ECO:0000256" key="2">
    <source>
        <dbReference type="ARBA" id="ARBA00022448"/>
    </source>
</evidence>
<feature type="domain" description="PTS EIIA type-1" evidence="11">
    <location>
        <begin position="25"/>
        <end position="99"/>
    </location>
</feature>
<dbReference type="Proteomes" id="UP000330809">
    <property type="component" value="Unassembled WGS sequence"/>
</dbReference>
<dbReference type="PROSITE" id="PS51093">
    <property type="entry name" value="PTS_EIIA_TYPE_1"/>
    <property type="match status" value="1"/>
</dbReference>
<evidence type="ECO:0000313" key="12">
    <source>
        <dbReference type="EMBL" id="VFB21172.1"/>
    </source>
</evidence>
<evidence type="ECO:0000256" key="4">
    <source>
        <dbReference type="ARBA" id="ARBA00022679"/>
    </source>
</evidence>
<organism evidence="12 13">
    <name type="scientific">Pseudomonas fragi</name>
    <dbReference type="NCBI Taxonomy" id="296"/>
    <lineage>
        <taxon>Bacteria</taxon>
        <taxon>Pseudomonadati</taxon>
        <taxon>Pseudomonadota</taxon>
        <taxon>Gammaproteobacteria</taxon>
        <taxon>Pseudomonadales</taxon>
        <taxon>Pseudomonadaceae</taxon>
        <taxon>Pseudomonas</taxon>
    </lineage>
</organism>
<evidence type="ECO:0000256" key="9">
    <source>
        <dbReference type="ARBA" id="ARBA00042526"/>
    </source>
</evidence>
<gene>
    <name evidence="12" type="primary">ptsP</name>
    <name evidence="12" type="ORF">NCTC10754_03814</name>
</gene>
<proteinExistence type="predicted"/>
<evidence type="ECO:0000256" key="5">
    <source>
        <dbReference type="ARBA" id="ARBA00022683"/>
    </source>
</evidence>
<dbReference type="Pfam" id="PF00358">
    <property type="entry name" value="PTS_EIIA_1"/>
    <property type="match status" value="1"/>
</dbReference>
<keyword evidence="5" id="KW-0598">Phosphotransferase system</keyword>
<keyword evidence="6" id="KW-0418">Kinase</keyword>
<reference evidence="12 13" key="1">
    <citation type="submission" date="2019-02" db="EMBL/GenBank/DDBJ databases">
        <authorList>
            <consortium name="Pathogen Informatics"/>
        </authorList>
    </citation>
    <scope>NUCLEOTIDE SEQUENCE [LARGE SCALE GENOMIC DNA]</scope>
    <source>
        <strain evidence="12 13">3012STDY7103891</strain>
    </source>
</reference>
<evidence type="ECO:0000256" key="10">
    <source>
        <dbReference type="ARBA" id="ARBA00042873"/>
    </source>
</evidence>
<dbReference type="GO" id="GO:0009401">
    <property type="term" value="P:phosphoenolpyruvate-dependent sugar phosphotransferase system"/>
    <property type="evidence" value="ECO:0007669"/>
    <property type="project" value="UniProtKB-KW"/>
</dbReference>
<dbReference type="EMBL" id="CAACYJ010000040">
    <property type="protein sequence ID" value="VFB21172.1"/>
    <property type="molecule type" value="Genomic_DNA"/>
</dbReference>
<dbReference type="InterPro" id="IPR011055">
    <property type="entry name" value="Dup_hybrid_motif"/>
</dbReference>
<dbReference type="GO" id="GO:0016301">
    <property type="term" value="F:kinase activity"/>
    <property type="evidence" value="ECO:0007669"/>
    <property type="project" value="UniProtKB-KW"/>
</dbReference>
<evidence type="ECO:0000256" key="6">
    <source>
        <dbReference type="ARBA" id="ARBA00022777"/>
    </source>
</evidence>
<dbReference type="InterPro" id="IPR001127">
    <property type="entry name" value="PTS_EIIA_1_perm"/>
</dbReference>
<evidence type="ECO:0000256" key="8">
    <source>
        <dbReference type="ARBA" id="ARBA00042296"/>
    </source>
</evidence>
<keyword evidence="3" id="KW-0762">Sugar transport</keyword>
<dbReference type="AlphaFoldDB" id="A0A449IP07"/>
<dbReference type="PANTHER" id="PTHR45008:SF1">
    <property type="entry name" value="PTS SYSTEM GLUCOSE-SPECIFIC EIIA COMPONENT"/>
    <property type="match status" value="1"/>
</dbReference>
<dbReference type="Gene3D" id="2.70.70.10">
    <property type="entry name" value="Glucose Permease (Domain IIA)"/>
    <property type="match status" value="1"/>
</dbReference>
<evidence type="ECO:0000256" key="7">
    <source>
        <dbReference type="ARBA" id="ARBA00039163"/>
    </source>
</evidence>
<evidence type="ECO:0000313" key="13">
    <source>
        <dbReference type="Proteomes" id="UP000330809"/>
    </source>
</evidence>
<dbReference type="PANTHER" id="PTHR45008">
    <property type="entry name" value="PTS SYSTEM GLUCOSE-SPECIFIC EIIA COMPONENT"/>
    <property type="match status" value="1"/>
</dbReference>
<dbReference type="GO" id="GO:0005737">
    <property type="term" value="C:cytoplasm"/>
    <property type="evidence" value="ECO:0007669"/>
    <property type="project" value="UniProtKB-SubCell"/>
</dbReference>
<evidence type="ECO:0000259" key="11">
    <source>
        <dbReference type="PROSITE" id="PS51093"/>
    </source>
</evidence>
<protein>
    <recommendedName>
        <fullName evidence="7">PTS system glucose-specific EIIA component</fullName>
    </recommendedName>
    <alternativeName>
        <fullName evidence="10">EIIA-Glc</fullName>
    </alternativeName>
    <alternativeName>
        <fullName evidence="9">EIII-Glc</fullName>
    </alternativeName>
    <alternativeName>
        <fullName evidence="8">Glucose-specific phosphotransferase enzyme IIA component</fullName>
    </alternativeName>
</protein>